<sequence>MGSMGSDERQGQPVAKAPMEPLWQDESADRGLHEEELVVDIGGFEGPLDLLLHLARSQRVDLSRISVLALAEQYIAFIERARSIRIELAADYLVMAAWLAYLKSRLLIPQQSKDEGPSGEEMASALAFRLKRLEAMRDAATRLVNRNRLGRDVFGRGAPEHLVSERKSGYDASLYDLLTAYATLRQRQAITQVTIEKRHVWSLADARLILARMVGSLEDWTALDHFLIRYMTGPKERATAIASSFAASLELVREGRLEIRQEAAFAPIYLRRGPKPIDAATLAEMEAARG</sequence>
<accession>A0A2S3YVY5</accession>
<organism evidence="3 4">
    <name type="scientific">Sinorhizobium americanum</name>
    <dbReference type="NCBI Taxonomy" id="194963"/>
    <lineage>
        <taxon>Bacteria</taxon>
        <taxon>Pseudomonadati</taxon>
        <taxon>Pseudomonadota</taxon>
        <taxon>Alphaproteobacteria</taxon>
        <taxon>Hyphomicrobiales</taxon>
        <taxon>Rhizobiaceae</taxon>
        <taxon>Sinorhizobium/Ensifer group</taxon>
        <taxon>Sinorhizobium</taxon>
    </lineage>
</organism>
<reference evidence="3 4" key="1">
    <citation type="journal article" date="2014" name="Syst. Appl. Microbiol.">
        <title>Microsymbionts of Phaseolus vulgaris in acid and alkaline soils of Mexico.</title>
        <authorList>
            <person name="Verastegui-Valdes M.M."/>
            <person name="Zhang Y.J."/>
            <person name="Rivera-Orduna F.N."/>
            <person name="Cheng H.P."/>
            <person name="Sui X.H."/>
            <person name="Wang E.T."/>
        </authorList>
    </citation>
    <scope>NUCLEOTIDE SEQUENCE [LARGE SCALE GENOMIC DNA]</scope>
    <source>
        <strain evidence="3 4">FG01</strain>
    </source>
</reference>
<comment type="caution">
    <text evidence="3">The sequence shown here is derived from an EMBL/GenBank/DDBJ whole genome shotgun (WGS) entry which is preliminary data.</text>
</comment>
<feature type="compositionally biased region" description="Basic and acidic residues" evidence="2">
    <location>
        <begin position="1"/>
        <end position="10"/>
    </location>
</feature>
<dbReference type="Pfam" id="PF02616">
    <property type="entry name" value="SMC_ScpA"/>
    <property type="match status" value="1"/>
</dbReference>
<dbReference type="InterPro" id="IPR003768">
    <property type="entry name" value="ScpA"/>
</dbReference>
<dbReference type="AlphaFoldDB" id="A0A2S3YVY5"/>
<gene>
    <name evidence="3" type="ORF">ATY31_00600</name>
</gene>
<proteinExistence type="predicted"/>
<evidence type="ECO:0000256" key="2">
    <source>
        <dbReference type="SAM" id="MobiDB-lite"/>
    </source>
</evidence>
<feature type="region of interest" description="Disordered" evidence="2">
    <location>
        <begin position="1"/>
        <end position="20"/>
    </location>
</feature>
<protein>
    <recommendedName>
        <fullName evidence="1">Segregation and condensation protein A</fullName>
    </recommendedName>
</protein>
<dbReference type="Gene3D" id="6.10.250.2410">
    <property type="match status" value="1"/>
</dbReference>
<dbReference type="Proteomes" id="UP000237511">
    <property type="component" value="Unassembled WGS sequence"/>
</dbReference>
<evidence type="ECO:0000256" key="1">
    <source>
        <dbReference type="ARBA" id="ARBA00044777"/>
    </source>
</evidence>
<name>A0A2S3YVY5_9HYPH</name>
<dbReference type="PANTHER" id="PTHR33969:SF2">
    <property type="entry name" value="SEGREGATION AND CONDENSATION PROTEIN A"/>
    <property type="match status" value="1"/>
</dbReference>
<dbReference type="EMBL" id="LODU01000001">
    <property type="protein sequence ID" value="POH35767.1"/>
    <property type="molecule type" value="Genomic_DNA"/>
</dbReference>
<dbReference type="PANTHER" id="PTHR33969">
    <property type="entry name" value="SEGREGATION AND CONDENSATION PROTEIN A"/>
    <property type="match status" value="1"/>
</dbReference>
<evidence type="ECO:0000313" key="3">
    <source>
        <dbReference type="EMBL" id="POH35767.1"/>
    </source>
</evidence>
<evidence type="ECO:0000313" key="4">
    <source>
        <dbReference type="Proteomes" id="UP000237511"/>
    </source>
</evidence>